<evidence type="ECO:0000256" key="1">
    <source>
        <dbReference type="SAM" id="Phobius"/>
    </source>
</evidence>
<keyword evidence="1" id="KW-1133">Transmembrane helix</keyword>
<evidence type="ECO:0000259" key="2">
    <source>
        <dbReference type="PROSITE" id="PS50125"/>
    </source>
</evidence>
<sequence length="363" mass="42125">MNLARFYFYFRRAFTILVVWVCLAVAIFLYDYFTLLTNHALPVDYDFQGAFIAYLLVALIAGFIGGVFTVNLMEYWLRKYKFWVALSFIIIAYSVVAVFIGAFGGLYLASLEHAMPMWDEKVFNDLPYFFTEAIFIKNYLIWLAIVVMTLIFLLVGEKFGPGVFPDYLIGRYFHPKKENRVFMFTDINDATTIAERLGEERYFHFLKDFFNYISPAITETKGEIYQYVGDEIVVTWKVKRIPFNKRPLRCYYRMLQLIEKKAPYFEAAYGTVPTFKTGFHYGPTMVGEVGYVKREIVFSGDVVNTAARIQAKCNELGLPILASEDFLIIVQPLPKKITHHLLGEHTLKGKINDVKLVTFRNEN</sequence>
<name>A0A9X1FPC0_9FLAO</name>
<evidence type="ECO:0000313" key="3">
    <source>
        <dbReference type="EMBL" id="MBW2938244.1"/>
    </source>
</evidence>
<dbReference type="PANTHER" id="PTHR43081:SF1">
    <property type="entry name" value="ADENYLATE CYCLASE, TERMINAL-DIFFERENTIATION SPECIFIC"/>
    <property type="match status" value="1"/>
</dbReference>
<protein>
    <submittedName>
        <fullName evidence="3">Adenylate/guanylate cyclase domain-containing protein</fullName>
    </submittedName>
</protein>
<dbReference type="GO" id="GO:0009190">
    <property type="term" value="P:cyclic nucleotide biosynthetic process"/>
    <property type="evidence" value="ECO:0007669"/>
    <property type="project" value="InterPro"/>
</dbReference>
<feature type="transmembrane region" description="Helical" evidence="1">
    <location>
        <begin position="12"/>
        <end position="30"/>
    </location>
</feature>
<evidence type="ECO:0000313" key="4">
    <source>
        <dbReference type="Proteomes" id="UP001138686"/>
    </source>
</evidence>
<accession>A0A9X1FPC0</accession>
<keyword evidence="4" id="KW-1185">Reference proteome</keyword>
<feature type="transmembrane region" description="Helical" evidence="1">
    <location>
        <begin position="128"/>
        <end position="155"/>
    </location>
</feature>
<dbReference type="AlphaFoldDB" id="A0A9X1FPC0"/>
<dbReference type="GO" id="GO:0016849">
    <property type="term" value="F:phosphorus-oxygen lyase activity"/>
    <property type="evidence" value="ECO:0007669"/>
    <property type="project" value="UniProtKB-ARBA"/>
</dbReference>
<comment type="caution">
    <text evidence="3">The sequence shown here is derived from an EMBL/GenBank/DDBJ whole genome shotgun (WGS) entry which is preliminary data.</text>
</comment>
<gene>
    <name evidence="3" type="ORF">KXJ69_09015</name>
</gene>
<dbReference type="Pfam" id="PF00211">
    <property type="entry name" value="Guanylate_cyc"/>
    <property type="match status" value="1"/>
</dbReference>
<dbReference type="RefSeq" id="WP_219052760.1">
    <property type="nucleotide sequence ID" value="NZ_JAHWDP010000003.1"/>
</dbReference>
<feature type="domain" description="Guanylate cyclase" evidence="2">
    <location>
        <begin position="181"/>
        <end position="310"/>
    </location>
</feature>
<dbReference type="InterPro" id="IPR001054">
    <property type="entry name" value="A/G_cyclase"/>
</dbReference>
<dbReference type="CDD" id="cd07302">
    <property type="entry name" value="CHD"/>
    <property type="match status" value="1"/>
</dbReference>
<dbReference type="GO" id="GO:0009975">
    <property type="term" value="F:cyclase activity"/>
    <property type="evidence" value="ECO:0007669"/>
    <property type="project" value="UniProtKB-ARBA"/>
</dbReference>
<dbReference type="InterPro" id="IPR050697">
    <property type="entry name" value="Adenylyl/Guanylyl_Cyclase_3/4"/>
</dbReference>
<dbReference type="PROSITE" id="PS50125">
    <property type="entry name" value="GUANYLATE_CYCLASE_2"/>
    <property type="match status" value="1"/>
</dbReference>
<reference evidence="3" key="1">
    <citation type="submission" date="2021-07" db="EMBL/GenBank/DDBJ databases">
        <title>Aureisphaera sp. CAU 1614 isolated from sea sediment.</title>
        <authorList>
            <person name="Kim W."/>
        </authorList>
    </citation>
    <scope>NUCLEOTIDE SEQUENCE</scope>
    <source>
        <strain evidence="3">CAU 1614</strain>
    </source>
</reference>
<keyword evidence="1" id="KW-0812">Transmembrane</keyword>
<dbReference type="EMBL" id="JAHWDP010000003">
    <property type="protein sequence ID" value="MBW2938244.1"/>
    <property type="molecule type" value="Genomic_DNA"/>
</dbReference>
<proteinExistence type="predicted"/>
<feature type="transmembrane region" description="Helical" evidence="1">
    <location>
        <begin position="82"/>
        <end position="108"/>
    </location>
</feature>
<keyword evidence="1" id="KW-0472">Membrane</keyword>
<dbReference type="PANTHER" id="PTHR43081">
    <property type="entry name" value="ADENYLATE CYCLASE, TERMINAL-DIFFERENTIATION SPECIFIC-RELATED"/>
    <property type="match status" value="1"/>
</dbReference>
<organism evidence="3 4">
    <name type="scientific">Halomarinibacterium sedimenti</name>
    <dbReference type="NCBI Taxonomy" id="2857106"/>
    <lineage>
        <taxon>Bacteria</taxon>
        <taxon>Pseudomonadati</taxon>
        <taxon>Bacteroidota</taxon>
        <taxon>Flavobacteriia</taxon>
        <taxon>Flavobacteriales</taxon>
        <taxon>Flavobacteriaceae</taxon>
        <taxon>Halomarinibacterium</taxon>
    </lineage>
</organism>
<dbReference type="GO" id="GO:0035556">
    <property type="term" value="P:intracellular signal transduction"/>
    <property type="evidence" value="ECO:0007669"/>
    <property type="project" value="InterPro"/>
</dbReference>
<dbReference type="Proteomes" id="UP001138686">
    <property type="component" value="Unassembled WGS sequence"/>
</dbReference>
<feature type="transmembrane region" description="Helical" evidence="1">
    <location>
        <begin position="50"/>
        <end position="70"/>
    </location>
</feature>